<dbReference type="InterPro" id="IPR052017">
    <property type="entry name" value="TSUP"/>
</dbReference>
<evidence type="ECO:0000256" key="6">
    <source>
        <dbReference type="ARBA" id="ARBA00022989"/>
    </source>
</evidence>
<dbReference type="RefSeq" id="WP_322607833.1">
    <property type="nucleotide sequence ID" value="NZ_JARVCO010000007.1"/>
</dbReference>
<dbReference type="Pfam" id="PF01925">
    <property type="entry name" value="TauE"/>
    <property type="match status" value="1"/>
</dbReference>
<keyword evidence="6 8" id="KW-1133">Transmembrane helix</keyword>
<evidence type="ECO:0000256" key="3">
    <source>
        <dbReference type="ARBA" id="ARBA00022448"/>
    </source>
</evidence>
<dbReference type="PANTHER" id="PTHR30269">
    <property type="entry name" value="TRANSMEMBRANE PROTEIN YFCA"/>
    <property type="match status" value="1"/>
</dbReference>
<dbReference type="PANTHER" id="PTHR30269:SF37">
    <property type="entry name" value="MEMBRANE TRANSPORTER PROTEIN"/>
    <property type="match status" value="1"/>
</dbReference>
<protein>
    <recommendedName>
        <fullName evidence="8">Probable membrane transporter protein</fullName>
    </recommendedName>
</protein>
<evidence type="ECO:0000313" key="9">
    <source>
        <dbReference type="EMBL" id="MDZ8118033.1"/>
    </source>
</evidence>
<feature type="transmembrane region" description="Helical" evidence="8">
    <location>
        <begin position="213"/>
        <end position="233"/>
    </location>
</feature>
<reference evidence="9 10" key="1">
    <citation type="journal article" date="2024" name="Appl. Environ. Microbiol.">
        <title>Pontiella agarivorans sp. nov., a novel marine anaerobic bacterium capable of degrading macroalgal polysaccharides and fixing nitrogen.</title>
        <authorList>
            <person name="Liu N."/>
            <person name="Kivenson V."/>
            <person name="Peng X."/>
            <person name="Cui Z."/>
            <person name="Lankiewicz T.S."/>
            <person name="Gosselin K.M."/>
            <person name="English C.J."/>
            <person name="Blair E.M."/>
            <person name="O'Malley M.A."/>
            <person name="Valentine D.L."/>
        </authorList>
    </citation>
    <scope>NUCLEOTIDE SEQUENCE [LARGE SCALE GENOMIC DNA]</scope>
    <source>
        <strain evidence="9 10">NLcol2</strain>
    </source>
</reference>
<feature type="transmembrane region" description="Helical" evidence="8">
    <location>
        <begin position="82"/>
        <end position="101"/>
    </location>
</feature>
<keyword evidence="5 8" id="KW-0812">Transmembrane</keyword>
<keyword evidence="3" id="KW-0813">Transport</keyword>
<evidence type="ECO:0000256" key="7">
    <source>
        <dbReference type="ARBA" id="ARBA00023136"/>
    </source>
</evidence>
<evidence type="ECO:0000313" key="10">
    <source>
        <dbReference type="Proteomes" id="UP001290861"/>
    </source>
</evidence>
<name>A0ABU5MV55_9BACT</name>
<evidence type="ECO:0000256" key="4">
    <source>
        <dbReference type="ARBA" id="ARBA00022475"/>
    </source>
</evidence>
<keyword evidence="7 8" id="KW-0472">Membrane</keyword>
<keyword evidence="10" id="KW-1185">Reference proteome</keyword>
<feature type="transmembrane region" description="Helical" evidence="8">
    <location>
        <begin position="151"/>
        <end position="172"/>
    </location>
</feature>
<evidence type="ECO:0000256" key="5">
    <source>
        <dbReference type="ARBA" id="ARBA00022692"/>
    </source>
</evidence>
<keyword evidence="4 8" id="KW-1003">Cell membrane</keyword>
<feature type="transmembrane region" description="Helical" evidence="8">
    <location>
        <begin position="245"/>
        <end position="262"/>
    </location>
</feature>
<comment type="caution">
    <text evidence="9">The sequence shown here is derived from an EMBL/GenBank/DDBJ whole genome shotgun (WGS) entry which is preliminary data.</text>
</comment>
<comment type="subcellular location">
    <subcellularLocation>
        <location evidence="1 8">Cell membrane</location>
        <topology evidence="1 8">Multi-pass membrane protein</topology>
    </subcellularLocation>
</comment>
<evidence type="ECO:0000256" key="1">
    <source>
        <dbReference type="ARBA" id="ARBA00004651"/>
    </source>
</evidence>
<gene>
    <name evidence="9" type="ORF">P9H32_05275</name>
</gene>
<dbReference type="EMBL" id="JARVCO010000007">
    <property type="protein sequence ID" value="MDZ8118033.1"/>
    <property type="molecule type" value="Genomic_DNA"/>
</dbReference>
<dbReference type="Proteomes" id="UP001290861">
    <property type="component" value="Unassembled WGS sequence"/>
</dbReference>
<dbReference type="InterPro" id="IPR002781">
    <property type="entry name" value="TM_pro_TauE-like"/>
</dbReference>
<feature type="transmembrane region" description="Helical" evidence="8">
    <location>
        <begin position="53"/>
        <end position="73"/>
    </location>
</feature>
<evidence type="ECO:0000256" key="2">
    <source>
        <dbReference type="ARBA" id="ARBA00009142"/>
    </source>
</evidence>
<comment type="similarity">
    <text evidence="2 8">Belongs to the 4-toluene sulfonate uptake permease (TSUP) (TC 2.A.102) family.</text>
</comment>
<feature type="transmembrane region" description="Helical" evidence="8">
    <location>
        <begin position="113"/>
        <end position="131"/>
    </location>
</feature>
<accession>A0ABU5MV55</accession>
<feature type="transmembrane region" description="Helical" evidence="8">
    <location>
        <begin position="184"/>
        <end position="201"/>
    </location>
</feature>
<organism evidence="9 10">
    <name type="scientific">Pontiella agarivorans</name>
    <dbReference type="NCBI Taxonomy" id="3038953"/>
    <lineage>
        <taxon>Bacteria</taxon>
        <taxon>Pseudomonadati</taxon>
        <taxon>Kiritimatiellota</taxon>
        <taxon>Kiritimatiellia</taxon>
        <taxon>Kiritimatiellales</taxon>
        <taxon>Pontiellaceae</taxon>
        <taxon>Pontiella</taxon>
    </lineage>
</organism>
<sequence>MMEFLADYSFLDLFWIGLSLFLTGMSKGGFPVGGIALPILILMWPAQANAARAAVGFMLPMLCLMDVVALFFYRRHVLWGRLIYLMPATLFGVAIASYLFVSDSAMISVSDQALKLLIGLLGIVFVIYFAAKKWILNHIHASQPNWSKGMVFGIGAGVTSTLAHAAGPVMQMYLLPQQLEKKKFAGTSCAFFWMLNLIKLLPFSMMGRIQPEGLKLGAVLLPVIPLGVAFGWWLTHKTEQKHYTVLIYAVLLITSITLIFKAF</sequence>
<evidence type="ECO:0000256" key="8">
    <source>
        <dbReference type="RuleBase" id="RU363041"/>
    </source>
</evidence>
<proteinExistence type="inferred from homology"/>